<gene>
    <name evidence="2" type="ORF">GCM10022247_11780</name>
</gene>
<feature type="signal peptide" evidence="1">
    <location>
        <begin position="1"/>
        <end position="24"/>
    </location>
</feature>
<sequence>MKTFSVIGALAAILCVLNAPDARAADANGCTISMNSAKTGTSGTCSGHGIKKFRLSVDCVTSNNGPVTVVSSNLIKAGTKASVACPSGKKIWFNKHAGTNGAYSYGYVLTY</sequence>
<dbReference type="Proteomes" id="UP001501747">
    <property type="component" value="Unassembled WGS sequence"/>
</dbReference>
<keyword evidence="1" id="KW-0732">Signal</keyword>
<evidence type="ECO:0000313" key="3">
    <source>
        <dbReference type="Proteomes" id="UP001501747"/>
    </source>
</evidence>
<comment type="caution">
    <text evidence="2">The sequence shown here is derived from an EMBL/GenBank/DDBJ whole genome shotgun (WGS) entry which is preliminary data.</text>
</comment>
<dbReference type="RefSeq" id="WP_344871480.1">
    <property type="nucleotide sequence ID" value="NZ_BAABAL010000005.1"/>
</dbReference>
<accession>A0ABP7R8D1</accession>
<feature type="chain" id="PRO_5046730348" evidence="1">
    <location>
        <begin position="25"/>
        <end position="111"/>
    </location>
</feature>
<evidence type="ECO:0000313" key="2">
    <source>
        <dbReference type="EMBL" id="GAA3993903.1"/>
    </source>
</evidence>
<keyword evidence="3" id="KW-1185">Reference proteome</keyword>
<protein>
    <submittedName>
        <fullName evidence="2">Uncharacterized protein</fullName>
    </submittedName>
</protein>
<name>A0ABP7R8D1_9PSEU</name>
<proteinExistence type="predicted"/>
<dbReference type="EMBL" id="BAABAL010000005">
    <property type="protein sequence ID" value="GAA3993903.1"/>
    <property type="molecule type" value="Genomic_DNA"/>
</dbReference>
<reference evidence="3" key="1">
    <citation type="journal article" date="2019" name="Int. J. Syst. Evol. Microbiol.">
        <title>The Global Catalogue of Microorganisms (GCM) 10K type strain sequencing project: providing services to taxonomists for standard genome sequencing and annotation.</title>
        <authorList>
            <consortium name="The Broad Institute Genomics Platform"/>
            <consortium name="The Broad Institute Genome Sequencing Center for Infectious Disease"/>
            <person name="Wu L."/>
            <person name="Ma J."/>
        </authorList>
    </citation>
    <scope>NUCLEOTIDE SEQUENCE [LARGE SCALE GENOMIC DNA]</scope>
    <source>
        <strain evidence="3">JCM 17342</strain>
    </source>
</reference>
<organism evidence="2 3">
    <name type="scientific">Allokutzneria multivorans</name>
    <dbReference type="NCBI Taxonomy" id="1142134"/>
    <lineage>
        <taxon>Bacteria</taxon>
        <taxon>Bacillati</taxon>
        <taxon>Actinomycetota</taxon>
        <taxon>Actinomycetes</taxon>
        <taxon>Pseudonocardiales</taxon>
        <taxon>Pseudonocardiaceae</taxon>
        <taxon>Allokutzneria</taxon>
    </lineage>
</organism>
<evidence type="ECO:0000256" key="1">
    <source>
        <dbReference type="SAM" id="SignalP"/>
    </source>
</evidence>